<evidence type="ECO:0000313" key="3">
    <source>
        <dbReference type="WBParaSite" id="HPBE_0000160501-mRNA-1"/>
    </source>
</evidence>
<reference evidence="1 2" key="1">
    <citation type="submission" date="2018-11" db="EMBL/GenBank/DDBJ databases">
        <authorList>
            <consortium name="Pathogen Informatics"/>
        </authorList>
    </citation>
    <scope>NUCLEOTIDE SEQUENCE [LARGE SCALE GENOMIC DNA]</scope>
</reference>
<evidence type="ECO:0000313" key="1">
    <source>
        <dbReference type="EMBL" id="VDO20191.1"/>
    </source>
</evidence>
<gene>
    <name evidence="1" type="ORF">HPBE_LOCUS1606</name>
</gene>
<accession>A0A183F613</accession>
<accession>A0A3P7TGG6</accession>
<dbReference type="OrthoDB" id="5862033at2759"/>
<proteinExistence type="predicted"/>
<reference evidence="3" key="2">
    <citation type="submission" date="2019-09" db="UniProtKB">
        <authorList>
            <consortium name="WormBaseParasite"/>
        </authorList>
    </citation>
    <scope>IDENTIFICATION</scope>
</reference>
<dbReference type="EMBL" id="UZAH01001851">
    <property type="protein sequence ID" value="VDO20191.1"/>
    <property type="molecule type" value="Genomic_DNA"/>
</dbReference>
<keyword evidence="2" id="KW-1185">Reference proteome</keyword>
<sequence length="76" mass="8752">MSLTNECLMCNVFKWSGQYYMQMRGLAMGQRLAPVLAVAFMFKVEKCCTFLHRRDGVLDLGRENRGDDVSILRKMA</sequence>
<protein>
    <submittedName>
        <fullName evidence="3">Reverse transcriptase domain-containing protein</fullName>
    </submittedName>
</protein>
<dbReference type="AlphaFoldDB" id="A0A183F613"/>
<evidence type="ECO:0000313" key="2">
    <source>
        <dbReference type="Proteomes" id="UP000050761"/>
    </source>
</evidence>
<name>A0A183F613_HELPZ</name>
<dbReference type="Proteomes" id="UP000050761">
    <property type="component" value="Unassembled WGS sequence"/>
</dbReference>
<organism evidence="2 3">
    <name type="scientific">Heligmosomoides polygyrus</name>
    <name type="common">Parasitic roundworm</name>
    <dbReference type="NCBI Taxonomy" id="6339"/>
    <lineage>
        <taxon>Eukaryota</taxon>
        <taxon>Metazoa</taxon>
        <taxon>Ecdysozoa</taxon>
        <taxon>Nematoda</taxon>
        <taxon>Chromadorea</taxon>
        <taxon>Rhabditida</taxon>
        <taxon>Rhabditina</taxon>
        <taxon>Rhabditomorpha</taxon>
        <taxon>Strongyloidea</taxon>
        <taxon>Heligmosomidae</taxon>
        <taxon>Heligmosomoides</taxon>
    </lineage>
</organism>
<dbReference type="WBParaSite" id="HPBE_0000160501-mRNA-1">
    <property type="protein sequence ID" value="HPBE_0000160501-mRNA-1"/>
    <property type="gene ID" value="HPBE_0000160501"/>
</dbReference>